<dbReference type="SUPFAM" id="SSF81324">
    <property type="entry name" value="Voltage-gated potassium channels"/>
    <property type="match status" value="1"/>
</dbReference>
<name>A0A9X1QJG8_9SPHN</name>
<proteinExistence type="predicted"/>
<reference evidence="3" key="1">
    <citation type="submission" date="2022-01" db="EMBL/GenBank/DDBJ databases">
        <authorList>
            <person name="Jo J.-H."/>
            <person name="Im W.-T."/>
        </authorList>
    </citation>
    <scope>NUCLEOTIDE SEQUENCE</scope>
    <source>
        <strain evidence="3">G124</strain>
    </source>
</reference>
<gene>
    <name evidence="3" type="ORF">LVY65_05545</name>
</gene>
<feature type="transmembrane region" description="Helical" evidence="1">
    <location>
        <begin position="47"/>
        <end position="75"/>
    </location>
</feature>
<organism evidence="3 4">
    <name type="scientific">Sphingomonas cremea</name>
    <dbReference type="NCBI Taxonomy" id="2904799"/>
    <lineage>
        <taxon>Bacteria</taxon>
        <taxon>Pseudomonadati</taxon>
        <taxon>Pseudomonadota</taxon>
        <taxon>Alphaproteobacteria</taxon>
        <taxon>Sphingomonadales</taxon>
        <taxon>Sphingomonadaceae</taxon>
        <taxon>Sphingomonas</taxon>
    </lineage>
</organism>
<keyword evidence="3" id="KW-0813">Transport</keyword>
<accession>A0A9X1QJG8</accession>
<keyword evidence="3" id="KW-0407">Ion channel</keyword>
<keyword evidence="1" id="KW-0472">Membrane</keyword>
<dbReference type="Proteomes" id="UP001139410">
    <property type="component" value="Unassembled WGS sequence"/>
</dbReference>
<keyword evidence="1" id="KW-1133">Transmembrane helix</keyword>
<evidence type="ECO:0000313" key="3">
    <source>
        <dbReference type="EMBL" id="MCF2514530.1"/>
    </source>
</evidence>
<dbReference type="Pfam" id="PF07885">
    <property type="entry name" value="Ion_trans_2"/>
    <property type="match status" value="1"/>
</dbReference>
<sequence length="159" mass="17778">MLTQLSLASVMVLITVLVHLTGLAILVRVLRSHHKLVRPLRGSPLALLLGASLGIFAIHTIEIWLYALLYVWIGASHHFEQALYFSTVTYATIGYGDLILSKDWRILGAIEGTTGIIMLGWSTAFLVSLLAQLRLLAHDWLTPDLFETDRRESSQENKK</sequence>
<keyword evidence="1" id="KW-0812">Transmembrane</keyword>
<dbReference type="Gene3D" id="1.10.287.70">
    <property type="match status" value="1"/>
</dbReference>
<comment type="caution">
    <text evidence="3">The sequence shown here is derived from an EMBL/GenBank/DDBJ whole genome shotgun (WGS) entry which is preliminary data.</text>
</comment>
<feature type="transmembrane region" description="Helical" evidence="1">
    <location>
        <begin position="81"/>
        <end position="100"/>
    </location>
</feature>
<feature type="transmembrane region" description="Helical" evidence="1">
    <location>
        <begin position="112"/>
        <end position="133"/>
    </location>
</feature>
<protein>
    <submittedName>
        <fullName evidence="3">Potassium channel family protein</fullName>
    </submittedName>
</protein>
<feature type="transmembrane region" description="Helical" evidence="1">
    <location>
        <begin position="6"/>
        <end position="27"/>
    </location>
</feature>
<keyword evidence="3" id="KW-0406">Ion transport</keyword>
<keyword evidence="4" id="KW-1185">Reference proteome</keyword>
<evidence type="ECO:0000313" key="4">
    <source>
        <dbReference type="Proteomes" id="UP001139410"/>
    </source>
</evidence>
<dbReference type="RefSeq" id="WP_235066989.1">
    <property type="nucleotide sequence ID" value="NZ_JAKFGM010000001.1"/>
</dbReference>
<dbReference type="AlphaFoldDB" id="A0A9X1QJG8"/>
<evidence type="ECO:0000259" key="2">
    <source>
        <dbReference type="Pfam" id="PF07885"/>
    </source>
</evidence>
<dbReference type="EMBL" id="JAKFGM010000001">
    <property type="protein sequence ID" value="MCF2514530.1"/>
    <property type="molecule type" value="Genomic_DNA"/>
</dbReference>
<feature type="domain" description="Potassium channel" evidence="2">
    <location>
        <begin position="59"/>
        <end position="131"/>
    </location>
</feature>
<dbReference type="InterPro" id="IPR013099">
    <property type="entry name" value="K_chnl_dom"/>
</dbReference>
<evidence type="ECO:0000256" key="1">
    <source>
        <dbReference type="SAM" id="Phobius"/>
    </source>
</evidence>
<dbReference type="GO" id="GO:0034220">
    <property type="term" value="P:monoatomic ion transmembrane transport"/>
    <property type="evidence" value="ECO:0007669"/>
    <property type="project" value="UniProtKB-KW"/>
</dbReference>